<dbReference type="Proteomes" id="UP000297245">
    <property type="component" value="Unassembled WGS sequence"/>
</dbReference>
<keyword evidence="4" id="KW-1185">Reference proteome</keyword>
<feature type="compositionally biased region" description="Pro residues" evidence="1">
    <location>
        <begin position="1"/>
        <end position="11"/>
    </location>
</feature>
<dbReference type="GO" id="GO:0004540">
    <property type="term" value="F:RNA nuclease activity"/>
    <property type="evidence" value="ECO:0007669"/>
    <property type="project" value="UniProtKB-ARBA"/>
</dbReference>
<dbReference type="InterPro" id="IPR011990">
    <property type="entry name" value="TPR-like_helical_dom_sf"/>
</dbReference>
<feature type="region of interest" description="Disordered" evidence="1">
    <location>
        <begin position="1"/>
        <end position="181"/>
    </location>
</feature>
<dbReference type="Gene3D" id="3.40.50.1010">
    <property type="entry name" value="5'-nuclease"/>
    <property type="match status" value="1"/>
</dbReference>
<gene>
    <name evidence="3" type="ORF">K435DRAFT_828176</name>
</gene>
<feature type="compositionally biased region" description="Acidic residues" evidence="1">
    <location>
        <begin position="901"/>
        <end position="925"/>
    </location>
</feature>
<dbReference type="SMART" id="SM00670">
    <property type="entry name" value="PINc"/>
    <property type="match status" value="1"/>
</dbReference>
<dbReference type="Pfam" id="PF13638">
    <property type="entry name" value="PIN_4"/>
    <property type="match status" value="1"/>
</dbReference>
<dbReference type="InterPro" id="IPR045153">
    <property type="entry name" value="Est1/Ebs1-like"/>
</dbReference>
<protein>
    <recommendedName>
        <fullName evidence="2">PIN domain-containing protein</fullName>
    </recommendedName>
</protein>
<feature type="region of interest" description="Disordered" evidence="1">
    <location>
        <begin position="196"/>
        <end position="223"/>
    </location>
</feature>
<dbReference type="Gene3D" id="1.25.40.10">
    <property type="entry name" value="Tetratricopeptide repeat domain"/>
    <property type="match status" value="1"/>
</dbReference>
<feature type="compositionally biased region" description="Basic and acidic residues" evidence="1">
    <location>
        <begin position="881"/>
        <end position="893"/>
    </location>
</feature>
<dbReference type="InterPro" id="IPR018834">
    <property type="entry name" value="DNA/RNA-bd_Est1-type"/>
</dbReference>
<evidence type="ECO:0000313" key="3">
    <source>
        <dbReference type="EMBL" id="THU99352.1"/>
    </source>
</evidence>
<feature type="compositionally biased region" description="Low complexity" evidence="1">
    <location>
        <begin position="944"/>
        <end position="954"/>
    </location>
</feature>
<dbReference type="Pfam" id="PF10373">
    <property type="entry name" value="EST1_DNA_bind"/>
    <property type="match status" value="1"/>
</dbReference>
<dbReference type="EMBL" id="ML179121">
    <property type="protein sequence ID" value="THU99352.1"/>
    <property type="molecule type" value="Genomic_DNA"/>
</dbReference>
<feature type="domain" description="PIN" evidence="2">
    <location>
        <begin position="977"/>
        <end position="1125"/>
    </location>
</feature>
<feature type="compositionally biased region" description="Low complexity" evidence="1">
    <location>
        <begin position="196"/>
        <end position="211"/>
    </location>
</feature>
<feature type="region of interest" description="Disordered" evidence="1">
    <location>
        <begin position="944"/>
        <end position="968"/>
    </location>
</feature>
<dbReference type="PANTHER" id="PTHR15696:SF0">
    <property type="entry name" value="TELOMERASE-BINDING PROTEIN EST1A"/>
    <property type="match status" value="1"/>
</dbReference>
<organism evidence="3 4">
    <name type="scientific">Dendrothele bispora (strain CBS 962.96)</name>
    <dbReference type="NCBI Taxonomy" id="1314807"/>
    <lineage>
        <taxon>Eukaryota</taxon>
        <taxon>Fungi</taxon>
        <taxon>Dikarya</taxon>
        <taxon>Basidiomycota</taxon>
        <taxon>Agaricomycotina</taxon>
        <taxon>Agaricomycetes</taxon>
        <taxon>Agaricomycetidae</taxon>
        <taxon>Agaricales</taxon>
        <taxon>Agaricales incertae sedis</taxon>
        <taxon>Dendrothele</taxon>
    </lineage>
</organism>
<sequence>MHVPNVQPPDNPRSKRPKPRDEASPQPTDIDERLIALRRRTAAQPRPKEREKPERPTLSSPQVVISRPPEADPDDFSRRLNISSPTPRPAQSPSRQNQPSKLYNPERDPIPTMRRTAEPESMSDSPPHRNANAISRDRNPASRQLFDPRKDDPVRFAVLARPQAGHRPTPTPKSSGEYISASSTSSYAASQASSSFTLSSTTDGSSASSALFENGKPSDEAPGNVFAQQLKKLYRNITNLEAKINQETDNDDDGRESGRMIIKGKNTPEDEEIEKDRWLKQINDHKKLVDAIHNMLEISLAPSVPSSLRNIPTKYNIIGRLWLFGFQKLLESLRQASLTSPLALEHLQDFIYYAYTFYTGLLEEPPLKAFRSSWLEALGDLARYMMAVAAMVTGGAGSGSALTAANVSQATSGDSGDKLTVPVAVEDSKSSNDAVAARIDDSPSPSVGLAAARALEVEPEKERWRSIARGWYATGIADQPGTGKLHHHLGLLSREADGEVLRGIYHFVKSMTTLHPFPTAREKILPIWSSTAQARRQLPDARVPDLFVLLHGMLFTNIQLDDFQPTLSRFMERLHIEGAEEREWIMMAIINIGALLEYGKSTSVLKRVGCFGSRDSGIAMKVMARKEAARRDEDMEVDDDPVPQGAAHAPENDIDPSELPMPFKLALQLTFTMLSHVLRRPTRKASQFARSKLNPYLTILLTFLSNALKHKKTSELLERSIPWEDMVSFFATVPRNIMTSQGLSPLTSVLSDGERWKEPRLTSGCAPPLPEDWCMRGMEWVGRMVFERGYWKSGKDRKAEIEVLDDTEAGEMTDGQIEDDDDEDEKSNSGNMSKTRKRWVRIIRSAVGIAGVVDGLTWVEGTREWRVDGVLSEKVKLWREEERREREEQERRRMGTRWSDDSMDIDQDVDEELSEESDDFDENDSEEIKELKARRKYLRSLLQSAGKSSASSSRRVPRSSKSENTGRSLLPIQPGYTVLVIDTNILLSSLSMFASLVESIHWTVLVPLPVIMELDGLKSNTSQLGEAAENALTYISSHIRSHSMSLKVQTSKGNYLTTLNVRTEDVDFTSGNAERNMDDLILKAAIWHDEHWIDRSAMLKSDGVSSNITNPIKVVLLSLDRNLRLKARSRQLPAAGEKDLAAILSTGT</sequence>
<evidence type="ECO:0000256" key="1">
    <source>
        <dbReference type="SAM" id="MobiDB-lite"/>
    </source>
</evidence>
<dbReference type="InterPro" id="IPR029060">
    <property type="entry name" value="PIN-like_dom_sf"/>
</dbReference>
<dbReference type="GO" id="GO:0000184">
    <property type="term" value="P:nuclear-transcribed mRNA catabolic process, nonsense-mediated decay"/>
    <property type="evidence" value="ECO:0007669"/>
    <property type="project" value="TreeGrafter"/>
</dbReference>
<feature type="compositionally biased region" description="Acidic residues" evidence="1">
    <location>
        <begin position="802"/>
        <end position="825"/>
    </location>
</feature>
<feature type="compositionally biased region" description="Polar residues" evidence="1">
    <location>
        <begin position="80"/>
        <end position="101"/>
    </location>
</feature>
<feature type="compositionally biased region" description="Basic and acidic residues" evidence="1">
    <location>
        <begin position="135"/>
        <end position="154"/>
    </location>
</feature>
<feature type="region of interest" description="Disordered" evidence="1">
    <location>
        <begin position="881"/>
        <end position="926"/>
    </location>
</feature>
<dbReference type="GO" id="GO:0042162">
    <property type="term" value="F:telomeric DNA binding"/>
    <property type="evidence" value="ECO:0007669"/>
    <property type="project" value="TreeGrafter"/>
</dbReference>
<dbReference type="InterPro" id="IPR002716">
    <property type="entry name" value="PIN_dom"/>
</dbReference>
<dbReference type="GO" id="GO:0070034">
    <property type="term" value="F:telomerase RNA binding"/>
    <property type="evidence" value="ECO:0007669"/>
    <property type="project" value="TreeGrafter"/>
</dbReference>
<dbReference type="SUPFAM" id="SSF88723">
    <property type="entry name" value="PIN domain-like"/>
    <property type="match status" value="1"/>
</dbReference>
<dbReference type="PANTHER" id="PTHR15696">
    <property type="entry name" value="SMG-7 SUPPRESSOR WITH MORPHOLOGICAL EFFECT ON GENITALIA PROTEIN 7"/>
    <property type="match status" value="1"/>
</dbReference>
<evidence type="ECO:0000259" key="2">
    <source>
        <dbReference type="SMART" id="SM00670"/>
    </source>
</evidence>
<proteinExistence type="predicted"/>
<accession>A0A4S8MA99</accession>
<feature type="compositionally biased region" description="Basic and acidic residues" evidence="1">
    <location>
        <begin position="46"/>
        <end position="55"/>
    </location>
</feature>
<dbReference type="CDD" id="cd09880">
    <property type="entry name" value="PIN_Smg5-6-like"/>
    <property type="match status" value="1"/>
</dbReference>
<evidence type="ECO:0000313" key="4">
    <source>
        <dbReference type="Proteomes" id="UP000297245"/>
    </source>
</evidence>
<reference evidence="3 4" key="1">
    <citation type="journal article" date="2019" name="Nat. Ecol. Evol.">
        <title>Megaphylogeny resolves global patterns of mushroom evolution.</title>
        <authorList>
            <person name="Varga T."/>
            <person name="Krizsan K."/>
            <person name="Foldi C."/>
            <person name="Dima B."/>
            <person name="Sanchez-Garcia M."/>
            <person name="Sanchez-Ramirez S."/>
            <person name="Szollosi G.J."/>
            <person name="Szarkandi J.G."/>
            <person name="Papp V."/>
            <person name="Albert L."/>
            <person name="Andreopoulos W."/>
            <person name="Angelini C."/>
            <person name="Antonin V."/>
            <person name="Barry K.W."/>
            <person name="Bougher N.L."/>
            <person name="Buchanan P."/>
            <person name="Buyck B."/>
            <person name="Bense V."/>
            <person name="Catcheside P."/>
            <person name="Chovatia M."/>
            <person name="Cooper J."/>
            <person name="Damon W."/>
            <person name="Desjardin D."/>
            <person name="Finy P."/>
            <person name="Geml J."/>
            <person name="Haridas S."/>
            <person name="Hughes K."/>
            <person name="Justo A."/>
            <person name="Karasinski D."/>
            <person name="Kautmanova I."/>
            <person name="Kiss B."/>
            <person name="Kocsube S."/>
            <person name="Kotiranta H."/>
            <person name="LaButti K.M."/>
            <person name="Lechner B.E."/>
            <person name="Liimatainen K."/>
            <person name="Lipzen A."/>
            <person name="Lukacs Z."/>
            <person name="Mihaltcheva S."/>
            <person name="Morgado L.N."/>
            <person name="Niskanen T."/>
            <person name="Noordeloos M.E."/>
            <person name="Ohm R.A."/>
            <person name="Ortiz-Santana B."/>
            <person name="Ovrebo C."/>
            <person name="Racz N."/>
            <person name="Riley R."/>
            <person name="Savchenko A."/>
            <person name="Shiryaev A."/>
            <person name="Soop K."/>
            <person name="Spirin V."/>
            <person name="Szebenyi C."/>
            <person name="Tomsovsky M."/>
            <person name="Tulloss R.E."/>
            <person name="Uehling J."/>
            <person name="Grigoriev I.V."/>
            <person name="Vagvolgyi C."/>
            <person name="Papp T."/>
            <person name="Martin F.M."/>
            <person name="Miettinen O."/>
            <person name="Hibbett D.S."/>
            <person name="Nagy L.G."/>
        </authorList>
    </citation>
    <scope>NUCLEOTIDE SEQUENCE [LARGE SCALE GENOMIC DNA]</scope>
    <source>
        <strain evidence="3 4">CBS 962.96</strain>
    </source>
</reference>
<name>A0A4S8MA99_DENBC</name>
<dbReference type="OrthoDB" id="2017974at2759"/>
<dbReference type="SUPFAM" id="SSF48452">
    <property type="entry name" value="TPR-like"/>
    <property type="match status" value="1"/>
</dbReference>
<dbReference type="GO" id="GO:0005697">
    <property type="term" value="C:telomerase holoenzyme complex"/>
    <property type="evidence" value="ECO:0007669"/>
    <property type="project" value="TreeGrafter"/>
</dbReference>
<feature type="region of interest" description="Disordered" evidence="1">
    <location>
        <begin position="629"/>
        <end position="656"/>
    </location>
</feature>
<feature type="region of interest" description="Disordered" evidence="1">
    <location>
        <begin position="802"/>
        <end position="832"/>
    </location>
</feature>
<dbReference type="AlphaFoldDB" id="A0A4S8MA99"/>